<organism evidence="2 3">
    <name type="scientific">Ridgeia piscesae</name>
    <name type="common">Tubeworm</name>
    <dbReference type="NCBI Taxonomy" id="27915"/>
    <lineage>
        <taxon>Eukaryota</taxon>
        <taxon>Metazoa</taxon>
        <taxon>Spiralia</taxon>
        <taxon>Lophotrochozoa</taxon>
        <taxon>Annelida</taxon>
        <taxon>Polychaeta</taxon>
        <taxon>Sedentaria</taxon>
        <taxon>Canalipalpata</taxon>
        <taxon>Sabellida</taxon>
        <taxon>Siboglinidae</taxon>
        <taxon>Ridgeia</taxon>
    </lineage>
</organism>
<accession>A0AAD9N887</accession>
<dbReference type="AlphaFoldDB" id="A0AAD9N887"/>
<evidence type="ECO:0000313" key="3">
    <source>
        <dbReference type="Proteomes" id="UP001209878"/>
    </source>
</evidence>
<sequence>MYGVTSLVLLHKLFVASRASVHLPLSVSIEDSGRLEALGAITGVHNISISNGGVFKLARPVSVRSSQEGVVSLNVLRVDYDGSLEHSSRGTDSGKVTLRVTELQTAPQFTLDTSYFDVPRNARRVTLYRDESPLNHTCVADDDGDLHLFRSQSCYIASGTHTFRDIVIDSGAELRLEGDPSGVELTKVISELVHIHPGGGL</sequence>
<keyword evidence="3" id="KW-1185">Reference proteome</keyword>
<comment type="caution">
    <text evidence="2">The sequence shown here is derived from an EMBL/GenBank/DDBJ whole genome shotgun (WGS) entry which is preliminary data.</text>
</comment>
<gene>
    <name evidence="2" type="ORF">NP493_1849g00018</name>
</gene>
<feature type="chain" id="PRO_5042213615" evidence="1">
    <location>
        <begin position="20"/>
        <end position="201"/>
    </location>
</feature>
<dbReference type="Proteomes" id="UP001209878">
    <property type="component" value="Unassembled WGS sequence"/>
</dbReference>
<proteinExistence type="predicted"/>
<protein>
    <submittedName>
        <fullName evidence="2">Uncharacterized protein</fullName>
    </submittedName>
</protein>
<dbReference type="EMBL" id="JAODUO010001850">
    <property type="protein sequence ID" value="KAK2157764.1"/>
    <property type="molecule type" value="Genomic_DNA"/>
</dbReference>
<keyword evidence="1" id="KW-0732">Signal</keyword>
<reference evidence="2" key="1">
    <citation type="journal article" date="2023" name="Mol. Biol. Evol.">
        <title>Third-Generation Sequencing Reveals the Adaptive Role of the Epigenome in Three Deep-Sea Polychaetes.</title>
        <authorList>
            <person name="Perez M."/>
            <person name="Aroh O."/>
            <person name="Sun Y."/>
            <person name="Lan Y."/>
            <person name="Juniper S.K."/>
            <person name="Young C.R."/>
            <person name="Angers B."/>
            <person name="Qian P.Y."/>
        </authorList>
    </citation>
    <scope>NUCLEOTIDE SEQUENCE</scope>
    <source>
        <strain evidence="2">R07B-5</strain>
    </source>
</reference>
<name>A0AAD9N887_RIDPI</name>
<feature type="signal peptide" evidence="1">
    <location>
        <begin position="1"/>
        <end position="19"/>
    </location>
</feature>
<evidence type="ECO:0000256" key="1">
    <source>
        <dbReference type="SAM" id="SignalP"/>
    </source>
</evidence>
<evidence type="ECO:0000313" key="2">
    <source>
        <dbReference type="EMBL" id="KAK2157764.1"/>
    </source>
</evidence>